<dbReference type="GO" id="GO:0008170">
    <property type="term" value="F:N-methyltransferase activity"/>
    <property type="evidence" value="ECO:0007669"/>
    <property type="project" value="InterPro"/>
</dbReference>
<dbReference type="SUPFAM" id="SSF116734">
    <property type="entry name" value="DNA methylase specificity domain"/>
    <property type="match status" value="1"/>
</dbReference>
<evidence type="ECO:0000313" key="5">
    <source>
        <dbReference type="EMBL" id="GEM40777.1"/>
    </source>
</evidence>
<organism evidence="5 6">
    <name type="scientific">Nocardia ninae NBRC 108245</name>
    <dbReference type="NCBI Taxonomy" id="1210091"/>
    <lineage>
        <taxon>Bacteria</taxon>
        <taxon>Bacillati</taxon>
        <taxon>Actinomycetota</taxon>
        <taxon>Actinomycetes</taxon>
        <taxon>Mycobacteriales</taxon>
        <taxon>Nocardiaceae</taxon>
        <taxon>Nocardia</taxon>
    </lineage>
</organism>
<dbReference type="InterPro" id="IPR052916">
    <property type="entry name" value="Type-I_RE_MTase_Subunit"/>
</dbReference>
<gene>
    <name evidence="5" type="ORF">NN4_52960</name>
</gene>
<keyword evidence="1" id="KW-0680">Restriction system</keyword>
<dbReference type="PANTHER" id="PTHR42998:SF1">
    <property type="entry name" value="TYPE I RESTRICTION ENZYME HINDI METHYLASE SUBUNIT"/>
    <property type="match status" value="1"/>
</dbReference>
<feature type="compositionally biased region" description="Basic and acidic residues" evidence="3">
    <location>
        <begin position="38"/>
        <end position="48"/>
    </location>
</feature>
<dbReference type="EMBL" id="BJXA01000041">
    <property type="protein sequence ID" value="GEM40777.1"/>
    <property type="molecule type" value="Genomic_DNA"/>
</dbReference>
<dbReference type="AlphaFoldDB" id="A0A511MKW6"/>
<name>A0A511MKW6_9NOCA</name>
<evidence type="ECO:0000313" key="6">
    <source>
        <dbReference type="Proteomes" id="UP000321424"/>
    </source>
</evidence>
<accession>A0A511MKW6</accession>
<keyword evidence="2" id="KW-0238">DNA-binding</keyword>
<feature type="domain" description="DNA methylase adenine-specific" evidence="4">
    <location>
        <begin position="219"/>
        <end position="516"/>
    </location>
</feature>
<dbReference type="InterPro" id="IPR044946">
    <property type="entry name" value="Restrct_endonuc_typeI_TRD_sf"/>
</dbReference>
<comment type="caution">
    <text evidence="5">The sequence shown here is derived from an EMBL/GenBank/DDBJ whole genome shotgun (WGS) entry which is preliminary data.</text>
</comment>
<evidence type="ECO:0000259" key="4">
    <source>
        <dbReference type="Pfam" id="PF02384"/>
    </source>
</evidence>
<feature type="region of interest" description="Disordered" evidence="3">
    <location>
        <begin position="25"/>
        <end position="48"/>
    </location>
</feature>
<dbReference type="GO" id="GO:0003677">
    <property type="term" value="F:DNA binding"/>
    <property type="evidence" value="ECO:0007669"/>
    <property type="project" value="UniProtKB-KW"/>
</dbReference>
<dbReference type="PANTHER" id="PTHR42998">
    <property type="entry name" value="TYPE I RESTRICTION ENZYME HINDVIIP M PROTEIN-RELATED"/>
    <property type="match status" value="1"/>
</dbReference>
<keyword evidence="6" id="KW-1185">Reference proteome</keyword>
<dbReference type="RefSeq" id="WP_147136656.1">
    <property type="nucleotide sequence ID" value="NZ_BJXA01000041.1"/>
</dbReference>
<evidence type="ECO:0000256" key="3">
    <source>
        <dbReference type="SAM" id="MobiDB-lite"/>
    </source>
</evidence>
<dbReference type="GO" id="GO:0009307">
    <property type="term" value="P:DNA restriction-modification system"/>
    <property type="evidence" value="ECO:0007669"/>
    <property type="project" value="UniProtKB-KW"/>
</dbReference>
<protein>
    <recommendedName>
        <fullName evidence="4">DNA methylase adenine-specific domain-containing protein</fullName>
    </recommendedName>
</protein>
<reference evidence="5 6" key="1">
    <citation type="submission" date="2019-07" db="EMBL/GenBank/DDBJ databases">
        <title>Whole genome shotgun sequence of Nocardia ninae NBRC 108245.</title>
        <authorList>
            <person name="Hosoyama A."/>
            <person name="Uohara A."/>
            <person name="Ohji S."/>
            <person name="Ichikawa N."/>
        </authorList>
    </citation>
    <scope>NUCLEOTIDE SEQUENCE [LARGE SCALE GENOMIC DNA]</scope>
    <source>
        <strain evidence="5 6">NBRC 108245</strain>
    </source>
</reference>
<proteinExistence type="predicted"/>
<evidence type="ECO:0000256" key="1">
    <source>
        <dbReference type="ARBA" id="ARBA00022747"/>
    </source>
</evidence>
<dbReference type="Pfam" id="PF02384">
    <property type="entry name" value="N6_Mtase"/>
    <property type="match status" value="1"/>
</dbReference>
<dbReference type="Proteomes" id="UP000321424">
    <property type="component" value="Unassembled WGS sequence"/>
</dbReference>
<dbReference type="Gene3D" id="3.90.220.20">
    <property type="entry name" value="DNA methylase specificity domains"/>
    <property type="match status" value="1"/>
</dbReference>
<evidence type="ECO:0000256" key="2">
    <source>
        <dbReference type="ARBA" id="ARBA00023125"/>
    </source>
</evidence>
<dbReference type="PRINTS" id="PR00507">
    <property type="entry name" value="N12N6MTFRASE"/>
</dbReference>
<dbReference type="SUPFAM" id="SSF53335">
    <property type="entry name" value="S-adenosyl-L-methionine-dependent methyltransferases"/>
    <property type="match status" value="1"/>
</dbReference>
<dbReference type="Gene3D" id="3.40.50.150">
    <property type="entry name" value="Vaccinia Virus protein VP39"/>
    <property type="match status" value="1"/>
</dbReference>
<dbReference type="OrthoDB" id="9784823at2"/>
<sequence length="778" mass="85990">MPGSAHQSDSLLTLSQLAALTNVERSTPSNWRRRHKDAPKPVTREGAHNRYRRSDWQAWLDTRKIPGDQLDPDEPSGTTYGHRLRHNLAASQGVSEPRDTALNPIEIRARVAQLEQHRLRLRGYGVSDHQFYEAAMLSTYTWTCAPDHWDRINTANHVRRIEPRRLVDNMARHIDQALRCHGLPTGAKAVLATIAKGRLDELTRLVSLCSELGARGFDLLFERMAQLVVRDSSDYITPTPLANLMAALATQGRVSGTVLDPYLRGGELLHAVMTRAADSGEMTARGVGVNMGMVRVAGMQLAVHGNAANLRTGDTAPWTHPIVDHVDTVVANPNFGQRSPRNPAGGDAMWPFGEPPAHNDNFAWLQYALNRLGRNGRAVILLPELTVASTDAHERRIRANLIDQGAVAALISLPSDIFPIASVPVVMWILEPPRPMGNSRVLLIDARTMRRRDPGAPHSTLIEIDHIAKAFAAREDFHVGEFRSLPHGGHAVAVDSERIRDVDFRLHPGDFVRQALERRQSQEREVIEPTLGRFDRTRGALGQLLAAADAGAAVISAREWTARTLSAASAHRAEARLKDMCEIIAGPSHSRLQEIEFLHEDGGDVDKHGVEMVMPKHLRGQRIILDDAPLLSDRDADMLSRFTLLPADILIVRTGAVTEPAIVRPSHEGRVFNTNLLRIRSWNQDELDPWYLLAVLSAPRTRSRLREVAHRKRIPSISAPELGSLPLPVPPITEQRTIGTVARALNVQLAALRAAAEAAEGFRDVAVDRLIAGTLDVR</sequence>
<dbReference type="InterPro" id="IPR003356">
    <property type="entry name" value="DNA_methylase_A-5"/>
</dbReference>
<dbReference type="InterPro" id="IPR029063">
    <property type="entry name" value="SAM-dependent_MTases_sf"/>
</dbReference>